<dbReference type="GO" id="GO:0050416">
    <property type="term" value="F:formimidoylglutamate deiminase activity"/>
    <property type="evidence" value="ECO:0007669"/>
    <property type="project" value="UniProtKB-EC"/>
</dbReference>
<accession>A0ABW4JS88</accession>
<evidence type="ECO:0000256" key="1">
    <source>
        <dbReference type="ARBA" id="ARBA00001947"/>
    </source>
</evidence>
<protein>
    <submittedName>
        <fullName evidence="7">Formimidoylglutamate deiminase</fullName>
        <ecNumber evidence="7">3.5.3.13</ecNumber>
    </submittedName>
</protein>
<dbReference type="Proteomes" id="UP001597327">
    <property type="component" value="Unassembled WGS sequence"/>
</dbReference>
<keyword evidence="4" id="KW-0862">Zinc</keyword>
<keyword evidence="3 7" id="KW-0378">Hydrolase</keyword>
<dbReference type="InterPro" id="IPR006680">
    <property type="entry name" value="Amidohydro-rel"/>
</dbReference>
<sequence>MPTVAHLSDHRLLAAQALTPDGWQEDVLVTLRDGRIAELRAGVGAEDPAARGAERLGILLPAPANLHSHAFQRAMAGMSERRGAEALDTFWTWRQIMYRFLDILSPDDIEAIAAFVQMEMLEAGYATNVEFHYVHHQPDGTPYAALGELSERIVAAASQTGVGLTLLPVLYSQGGCDGRALGPGQIRFGNDIDRFVDLHAAASRAVARLTGDCTIGAAPHSLRAVRREDIAPCIELAAGRPLHMHLAEQVKEVEEVQVAYGLRPVEWLLAHHEVTPDWCLIHCTQMTGDETRRLAATGAVAGLCPITESSLGDGIFNGVDYLAADGRLGIGSDSNIRISLSEELRTLEYSQRLRDRCRATVATPDRSTGRVLYDAVLAGGAQAAGRASGALAPGLWADLLALDASALDLEGCKGDACLDTWIFAGDDRMVSDVWSAGRHLVKQGRHVDADGIRARYRATMKGLRQRF</sequence>
<evidence type="ECO:0000259" key="6">
    <source>
        <dbReference type="Pfam" id="PF22429"/>
    </source>
</evidence>
<dbReference type="PANTHER" id="PTHR11271">
    <property type="entry name" value="GUANINE DEAMINASE"/>
    <property type="match status" value="1"/>
</dbReference>
<reference evidence="8" key="1">
    <citation type="journal article" date="2019" name="Int. J. Syst. Evol. Microbiol.">
        <title>The Global Catalogue of Microorganisms (GCM) 10K type strain sequencing project: providing services to taxonomists for standard genome sequencing and annotation.</title>
        <authorList>
            <consortium name="The Broad Institute Genomics Platform"/>
            <consortium name="The Broad Institute Genome Sequencing Center for Infectious Disease"/>
            <person name="Wu L."/>
            <person name="Ma J."/>
        </authorList>
    </citation>
    <scope>NUCLEOTIDE SEQUENCE [LARGE SCALE GENOMIC DNA]</scope>
    <source>
        <strain evidence="8">JCM 3369</strain>
    </source>
</reference>
<dbReference type="EMBL" id="JBHUFA010000001">
    <property type="protein sequence ID" value="MFD1694980.1"/>
    <property type="molecule type" value="Genomic_DNA"/>
</dbReference>
<dbReference type="InterPro" id="IPR011059">
    <property type="entry name" value="Metal-dep_hydrolase_composite"/>
</dbReference>
<gene>
    <name evidence="7" type="ORF">ACFSC7_05590</name>
</gene>
<dbReference type="RefSeq" id="WP_377175299.1">
    <property type="nucleotide sequence ID" value="NZ_JBHUFA010000001.1"/>
</dbReference>
<dbReference type="Gene3D" id="3.20.20.140">
    <property type="entry name" value="Metal-dependent hydrolases"/>
    <property type="match status" value="1"/>
</dbReference>
<dbReference type="Pfam" id="PF22429">
    <property type="entry name" value="HutF_N"/>
    <property type="match status" value="1"/>
</dbReference>
<dbReference type="EC" id="3.5.3.13" evidence="7"/>
<dbReference type="InterPro" id="IPR032466">
    <property type="entry name" value="Metal_Hydrolase"/>
</dbReference>
<dbReference type="InterPro" id="IPR010252">
    <property type="entry name" value="HutF"/>
</dbReference>
<dbReference type="NCBIfam" id="NF006684">
    <property type="entry name" value="PRK09229.1-5"/>
    <property type="match status" value="1"/>
</dbReference>
<feature type="domain" description="Formimidoylglutamate deiminase N-terminal" evidence="6">
    <location>
        <begin position="14"/>
        <end position="46"/>
    </location>
</feature>
<evidence type="ECO:0000313" key="7">
    <source>
        <dbReference type="EMBL" id="MFD1694980.1"/>
    </source>
</evidence>
<evidence type="ECO:0000256" key="3">
    <source>
        <dbReference type="ARBA" id="ARBA00022801"/>
    </source>
</evidence>
<feature type="domain" description="Amidohydrolase-related" evidence="5">
    <location>
        <begin position="58"/>
        <end position="438"/>
    </location>
</feature>
<organism evidence="7 8">
    <name type="scientific">Roseibium aestuarii</name>
    <dbReference type="NCBI Taxonomy" id="2600299"/>
    <lineage>
        <taxon>Bacteria</taxon>
        <taxon>Pseudomonadati</taxon>
        <taxon>Pseudomonadota</taxon>
        <taxon>Alphaproteobacteria</taxon>
        <taxon>Hyphomicrobiales</taxon>
        <taxon>Stappiaceae</taxon>
        <taxon>Roseibium</taxon>
    </lineage>
</organism>
<evidence type="ECO:0000313" key="8">
    <source>
        <dbReference type="Proteomes" id="UP001597327"/>
    </source>
</evidence>
<dbReference type="InterPro" id="IPR055156">
    <property type="entry name" value="HutF-like_N"/>
</dbReference>
<comment type="caution">
    <text evidence="7">The sequence shown here is derived from an EMBL/GenBank/DDBJ whole genome shotgun (WGS) entry which is preliminary data.</text>
</comment>
<evidence type="ECO:0000259" key="5">
    <source>
        <dbReference type="Pfam" id="PF01979"/>
    </source>
</evidence>
<keyword evidence="2" id="KW-0479">Metal-binding</keyword>
<keyword evidence="8" id="KW-1185">Reference proteome</keyword>
<name>A0ABW4JS88_9HYPH</name>
<evidence type="ECO:0000256" key="4">
    <source>
        <dbReference type="ARBA" id="ARBA00022833"/>
    </source>
</evidence>
<dbReference type="SUPFAM" id="SSF51338">
    <property type="entry name" value="Composite domain of metallo-dependent hydrolases"/>
    <property type="match status" value="1"/>
</dbReference>
<dbReference type="Pfam" id="PF01979">
    <property type="entry name" value="Amidohydro_1"/>
    <property type="match status" value="1"/>
</dbReference>
<dbReference type="Gene3D" id="2.30.40.10">
    <property type="entry name" value="Urease, subunit C, domain 1"/>
    <property type="match status" value="1"/>
</dbReference>
<evidence type="ECO:0000256" key="2">
    <source>
        <dbReference type="ARBA" id="ARBA00022723"/>
    </source>
</evidence>
<dbReference type="SUPFAM" id="SSF51556">
    <property type="entry name" value="Metallo-dependent hydrolases"/>
    <property type="match status" value="1"/>
</dbReference>
<dbReference type="InterPro" id="IPR051607">
    <property type="entry name" value="Metallo-dep_hydrolases"/>
</dbReference>
<dbReference type="NCBIfam" id="TIGR02022">
    <property type="entry name" value="hutF"/>
    <property type="match status" value="1"/>
</dbReference>
<dbReference type="PANTHER" id="PTHR11271:SF48">
    <property type="entry name" value="AMIDOHYDROLASE-RELATED DOMAIN-CONTAINING PROTEIN"/>
    <property type="match status" value="1"/>
</dbReference>
<proteinExistence type="predicted"/>
<comment type="cofactor">
    <cofactor evidence="1">
        <name>Zn(2+)</name>
        <dbReference type="ChEBI" id="CHEBI:29105"/>
    </cofactor>
</comment>